<dbReference type="SUPFAM" id="SSF52540">
    <property type="entry name" value="P-loop containing nucleoside triphosphate hydrolases"/>
    <property type="match status" value="1"/>
</dbReference>
<dbReference type="Proteomes" id="UP000481872">
    <property type="component" value="Unassembled WGS sequence"/>
</dbReference>
<dbReference type="AlphaFoldDB" id="A0A6M0H5J3"/>
<organism evidence="1 2">
    <name type="scientific">Clostridium senegalense</name>
    <dbReference type="NCBI Taxonomy" id="1465809"/>
    <lineage>
        <taxon>Bacteria</taxon>
        <taxon>Bacillati</taxon>
        <taxon>Bacillota</taxon>
        <taxon>Clostridia</taxon>
        <taxon>Eubacteriales</taxon>
        <taxon>Clostridiaceae</taxon>
        <taxon>Clostridium</taxon>
    </lineage>
</organism>
<protein>
    <submittedName>
        <fullName evidence="1">Uncharacterized protein</fullName>
    </submittedName>
</protein>
<sequence>MEIDDSIIKYCLKNVMFITGTAYAGKSTMVKMLAEKYKLIACGENYHFSITDKVAKPSTFPNISYFKTMNDWQEFVNRSPKEYEKWIYNSQWEIAEFEVAELIRLSKKEKVIVDTNIPLEILSKIADYNQIAIMLSPQSMAVEQFFNRDDSDKVFIKEQIMKSENPEKTMANYLECIKRTNSKKHYDAYVKSGFFTLVREKIGVDTKEETLERLAKHFGLIGGTLDE</sequence>
<dbReference type="Gene3D" id="3.40.50.300">
    <property type="entry name" value="P-loop containing nucleotide triphosphate hydrolases"/>
    <property type="match status" value="1"/>
</dbReference>
<gene>
    <name evidence="1" type="ORF">G3M99_08295</name>
</gene>
<proteinExistence type="predicted"/>
<accession>A0A6M0H5J3</accession>
<dbReference type="EMBL" id="JAAGPU010000013">
    <property type="protein sequence ID" value="NEU04852.1"/>
    <property type="molecule type" value="Genomic_DNA"/>
</dbReference>
<dbReference type="InterPro" id="IPR027417">
    <property type="entry name" value="P-loop_NTPase"/>
</dbReference>
<keyword evidence="2" id="KW-1185">Reference proteome</keyword>
<evidence type="ECO:0000313" key="1">
    <source>
        <dbReference type="EMBL" id="NEU04852.1"/>
    </source>
</evidence>
<comment type="caution">
    <text evidence="1">The sequence shown here is derived from an EMBL/GenBank/DDBJ whole genome shotgun (WGS) entry which is preliminary data.</text>
</comment>
<dbReference type="RefSeq" id="WP_199869816.1">
    <property type="nucleotide sequence ID" value="NZ_JAAGPU010000013.1"/>
</dbReference>
<name>A0A6M0H5J3_9CLOT</name>
<evidence type="ECO:0000313" key="2">
    <source>
        <dbReference type="Proteomes" id="UP000481872"/>
    </source>
</evidence>
<reference evidence="1 2" key="1">
    <citation type="submission" date="2020-02" db="EMBL/GenBank/DDBJ databases">
        <title>Genome assembly of a novel Clostridium senegalense strain.</title>
        <authorList>
            <person name="Gupta T.B."/>
            <person name="Jauregui R."/>
            <person name="Maclean P."/>
            <person name="Nawarathana A."/>
            <person name="Brightwell G."/>
        </authorList>
    </citation>
    <scope>NUCLEOTIDE SEQUENCE [LARGE SCALE GENOMIC DNA]</scope>
    <source>
        <strain evidence="1 2">AGRFS4</strain>
    </source>
</reference>